<evidence type="ECO:0000256" key="1">
    <source>
        <dbReference type="SAM" id="MobiDB-lite"/>
    </source>
</evidence>
<feature type="compositionally biased region" description="Basic and acidic residues" evidence="1">
    <location>
        <begin position="168"/>
        <end position="181"/>
    </location>
</feature>
<protein>
    <submittedName>
        <fullName evidence="2">Uncharacterized protein</fullName>
    </submittedName>
</protein>
<evidence type="ECO:0000313" key="2">
    <source>
        <dbReference type="Ensembl" id="ENSMPUP00000019128.1"/>
    </source>
</evidence>
<feature type="compositionally biased region" description="Basic and acidic residues" evidence="1">
    <location>
        <begin position="83"/>
        <end position="97"/>
    </location>
</feature>
<dbReference type="InParanoid" id="M3Z6B5"/>
<feature type="compositionally biased region" description="Low complexity" evidence="1">
    <location>
        <begin position="259"/>
        <end position="273"/>
    </location>
</feature>
<feature type="compositionally biased region" description="Gly residues" evidence="1">
    <location>
        <begin position="380"/>
        <end position="393"/>
    </location>
</feature>
<proteinExistence type="predicted"/>
<feature type="compositionally biased region" description="Gly residues" evidence="1">
    <location>
        <begin position="23"/>
        <end position="32"/>
    </location>
</feature>
<feature type="region of interest" description="Disordered" evidence="1">
    <location>
        <begin position="1"/>
        <end position="203"/>
    </location>
</feature>
<dbReference type="EMBL" id="AEYP01069589">
    <property type="status" value="NOT_ANNOTATED_CDS"/>
    <property type="molecule type" value="Genomic_DNA"/>
</dbReference>
<feature type="region of interest" description="Disordered" evidence="1">
    <location>
        <begin position="242"/>
        <end position="393"/>
    </location>
</feature>
<accession>M3Z6B5</accession>
<name>M3Z6B5_MUSPF</name>
<dbReference type="Ensembl" id="ENSMPUT00000019404.1">
    <property type="protein sequence ID" value="ENSMPUP00000019128.1"/>
    <property type="gene ID" value="ENSMPUG00000019252.1"/>
</dbReference>
<feature type="compositionally biased region" description="Basic and acidic residues" evidence="1">
    <location>
        <begin position="131"/>
        <end position="143"/>
    </location>
</feature>
<dbReference type="HOGENOM" id="CLU_512824_0_0_1"/>
<organism evidence="2">
    <name type="scientific">Mustela putorius furo</name>
    <name type="common">European domestic ferret</name>
    <name type="synonym">Mustela furo</name>
    <dbReference type="NCBI Taxonomy" id="9669"/>
    <lineage>
        <taxon>Eukaryota</taxon>
        <taxon>Metazoa</taxon>
        <taxon>Chordata</taxon>
        <taxon>Craniata</taxon>
        <taxon>Vertebrata</taxon>
        <taxon>Euteleostomi</taxon>
        <taxon>Mammalia</taxon>
        <taxon>Eutheria</taxon>
        <taxon>Laurasiatheria</taxon>
        <taxon>Carnivora</taxon>
        <taxon>Caniformia</taxon>
        <taxon>Musteloidea</taxon>
        <taxon>Mustelidae</taxon>
        <taxon>Mustelinae</taxon>
        <taxon>Mustela</taxon>
    </lineage>
</organism>
<feature type="compositionally biased region" description="Basic and acidic residues" evidence="1">
    <location>
        <begin position="33"/>
        <end position="49"/>
    </location>
</feature>
<reference evidence="2" key="1">
    <citation type="submission" date="2024-06" db="UniProtKB">
        <authorList>
            <consortium name="Ensembl"/>
        </authorList>
    </citation>
    <scope>IDENTIFICATION</scope>
</reference>
<dbReference type="AlphaFoldDB" id="M3Z6B5"/>
<sequence>MTRARRSRDEHTGQGEHSEDGHSGSGGCGEGDATGREHTERGPRTEDTAGGHGTGTQDGGHRRTRQGGHGMATGRGARPVTTTRDREAPADTDREDTGLTQGRQVTRRQHGARRSSNDTGRNGFLPTSHVWSHEDTCGHRPRDVTPTCPEPGSSTREPSPLPAQHRMRACDTGRGTERGAQARDTSVGPARGSGILPPDPTRPGPHLALQVEVDERLHVLEISIELVRGLLSKETFVGWRGQEPTEIRDSDPGADVEGGPRAPGWAPGLAGPGQLHSSALLCTHRPQRPGEREEQGATGTGRRPRRKVLELTSVCPSGLSARATTGEGTTTRRPPPRHCTSNPRGPEAGDLHLNADPPVRAGRPDGPRGPSGVWSMLRGASGGFTGPQRGTGGLRGLQTLKGPSGHLRGRGHYHLLKPIRVCMCVQHGSSWSAPTHVPHSGSPRPSVSRSCAPHCLPWGPTPAVLSKPRSQALLFSGVLGPPPTIPICRSAAGGTRDTGRGPHLQHHGDITALETPSGAPGWPGTCLTSYR</sequence>
<feature type="compositionally biased region" description="Basic and acidic residues" evidence="1">
    <location>
        <begin position="7"/>
        <end position="22"/>
    </location>
</feature>